<keyword evidence="2" id="KW-1185">Reference proteome</keyword>
<proteinExistence type="predicted"/>
<sequence>MSSFVQLSNPCTSELYVKNVLSIHLPCPKGFACSSSNSSVRSRCVTPHSQHSGPGIKCEFTVSYV</sequence>
<dbReference type="AlphaFoldDB" id="A0A183Q8B7"/>
<accession>A0A183Q8B7</accession>
<organism evidence="1 2">
    <name type="scientific">Schistosoma mattheei</name>
    <dbReference type="NCBI Taxonomy" id="31246"/>
    <lineage>
        <taxon>Eukaryota</taxon>
        <taxon>Metazoa</taxon>
        <taxon>Spiralia</taxon>
        <taxon>Lophotrochozoa</taxon>
        <taxon>Platyhelminthes</taxon>
        <taxon>Trematoda</taxon>
        <taxon>Digenea</taxon>
        <taxon>Strigeidida</taxon>
        <taxon>Schistosomatoidea</taxon>
        <taxon>Schistosomatidae</taxon>
        <taxon>Schistosoma</taxon>
    </lineage>
</organism>
<name>A0A183Q8B7_9TREM</name>
<reference evidence="1 2" key="1">
    <citation type="submission" date="2018-11" db="EMBL/GenBank/DDBJ databases">
        <authorList>
            <consortium name="Pathogen Informatics"/>
        </authorList>
    </citation>
    <scope>NUCLEOTIDE SEQUENCE [LARGE SCALE GENOMIC DNA]</scope>
    <source>
        <strain>Denwood</strain>
        <strain evidence="2">Zambia</strain>
    </source>
</reference>
<evidence type="ECO:0000313" key="2">
    <source>
        <dbReference type="Proteomes" id="UP000269396"/>
    </source>
</evidence>
<protein>
    <submittedName>
        <fullName evidence="1">Uncharacterized protein</fullName>
    </submittedName>
</protein>
<gene>
    <name evidence="1" type="ORF">SMTD_LOCUS22853</name>
</gene>
<dbReference type="Proteomes" id="UP000269396">
    <property type="component" value="Unassembled WGS sequence"/>
</dbReference>
<evidence type="ECO:0000313" key="1">
    <source>
        <dbReference type="EMBL" id="VDP88776.1"/>
    </source>
</evidence>
<dbReference type="EMBL" id="UZAL01055103">
    <property type="protein sequence ID" value="VDP88776.1"/>
    <property type="molecule type" value="Genomic_DNA"/>
</dbReference>